<evidence type="ECO:0000256" key="3">
    <source>
        <dbReference type="ARBA" id="ARBA00022777"/>
    </source>
</evidence>
<dbReference type="Pfam" id="PF00072">
    <property type="entry name" value="Response_reg"/>
    <property type="match status" value="1"/>
</dbReference>
<evidence type="ECO:0000259" key="7">
    <source>
        <dbReference type="PROSITE" id="PS50109"/>
    </source>
</evidence>
<dbReference type="InterPro" id="IPR003018">
    <property type="entry name" value="GAF"/>
</dbReference>
<feature type="coiled-coil region" evidence="5">
    <location>
        <begin position="940"/>
        <end position="967"/>
    </location>
</feature>
<feature type="compositionally biased region" description="Polar residues" evidence="6">
    <location>
        <begin position="1096"/>
        <end position="1105"/>
    </location>
</feature>
<evidence type="ECO:0000256" key="6">
    <source>
        <dbReference type="SAM" id="MobiDB-lite"/>
    </source>
</evidence>
<dbReference type="InterPro" id="IPR005467">
    <property type="entry name" value="His_kinase_dom"/>
</dbReference>
<dbReference type="SMART" id="SM00388">
    <property type="entry name" value="HisKA"/>
    <property type="match status" value="1"/>
</dbReference>
<dbReference type="PRINTS" id="PR00344">
    <property type="entry name" value="BCTRLSENSOR"/>
</dbReference>
<feature type="region of interest" description="Disordered" evidence="6">
    <location>
        <begin position="252"/>
        <end position="286"/>
    </location>
</feature>
<feature type="domain" description="Response regulatory" evidence="8">
    <location>
        <begin position="1130"/>
        <end position="1262"/>
    </location>
</feature>
<dbReference type="Proteomes" id="UP000716446">
    <property type="component" value="Unassembled WGS sequence"/>
</dbReference>
<dbReference type="InterPro" id="IPR003594">
    <property type="entry name" value="HATPase_dom"/>
</dbReference>
<dbReference type="SUPFAM" id="SSF52172">
    <property type="entry name" value="CheY-like"/>
    <property type="match status" value="1"/>
</dbReference>
<feature type="compositionally biased region" description="Basic and acidic residues" evidence="6">
    <location>
        <begin position="1051"/>
        <end position="1068"/>
    </location>
</feature>
<dbReference type="Gene3D" id="3.30.450.40">
    <property type="match status" value="1"/>
</dbReference>
<evidence type="ECO:0000313" key="10">
    <source>
        <dbReference type="Proteomes" id="UP000716446"/>
    </source>
</evidence>
<dbReference type="PANTHER" id="PTHR43719:SF11">
    <property type="entry name" value="HISTIDINE KINASE_RESPONSE REGULATOR, PUTATIVE-RELATED"/>
    <property type="match status" value="1"/>
</dbReference>
<dbReference type="Gene3D" id="1.10.287.130">
    <property type="match status" value="1"/>
</dbReference>
<feature type="region of interest" description="Disordered" evidence="6">
    <location>
        <begin position="374"/>
        <end position="442"/>
    </location>
</feature>
<evidence type="ECO:0000313" key="9">
    <source>
        <dbReference type="EMBL" id="CAD0083373.1"/>
    </source>
</evidence>
<dbReference type="Pfam" id="PF00512">
    <property type="entry name" value="HisKA"/>
    <property type="match status" value="1"/>
</dbReference>
<dbReference type="InterPro" id="IPR036097">
    <property type="entry name" value="HisK_dim/P_sf"/>
</dbReference>
<proteinExistence type="predicted"/>
<dbReference type="Pfam" id="PF01590">
    <property type="entry name" value="GAF"/>
    <property type="match status" value="1"/>
</dbReference>
<feature type="modified residue" description="4-aspartylphosphate" evidence="4">
    <location>
        <position position="1192"/>
    </location>
</feature>
<dbReference type="SUPFAM" id="SSF55781">
    <property type="entry name" value="GAF domain-like"/>
    <property type="match status" value="1"/>
</dbReference>
<dbReference type="InterPro" id="IPR036890">
    <property type="entry name" value="HATPase_C_sf"/>
</dbReference>
<dbReference type="CDD" id="cd17546">
    <property type="entry name" value="REC_hyHK_CKI1_RcsC-like"/>
    <property type="match status" value="1"/>
</dbReference>
<dbReference type="FunFam" id="1.10.287.130:FF:000023">
    <property type="entry name" value="Sensor histidine kinase/response regulator, putative"/>
    <property type="match status" value="1"/>
</dbReference>
<dbReference type="SMART" id="SM00448">
    <property type="entry name" value="REC"/>
    <property type="match status" value="1"/>
</dbReference>
<feature type="compositionally biased region" description="Low complexity" evidence="6">
    <location>
        <begin position="309"/>
        <end position="321"/>
    </location>
</feature>
<dbReference type="CDD" id="cd00082">
    <property type="entry name" value="HisKA"/>
    <property type="match status" value="1"/>
</dbReference>
<dbReference type="EMBL" id="CAIJEN010000002">
    <property type="protein sequence ID" value="CAD0083373.1"/>
    <property type="molecule type" value="Genomic_DNA"/>
</dbReference>
<dbReference type="PANTHER" id="PTHR43719">
    <property type="entry name" value="TWO-COMPONENT HISTIDINE KINASE"/>
    <property type="match status" value="1"/>
</dbReference>
<dbReference type="Gene3D" id="3.30.565.10">
    <property type="entry name" value="Histidine kinase-like ATPase, C-terminal domain"/>
    <property type="match status" value="1"/>
</dbReference>
<feature type="compositionally biased region" description="Basic and acidic residues" evidence="6">
    <location>
        <begin position="268"/>
        <end position="286"/>
    </location>
</feature>
<organism evidence="9 10">
    <name type="scientific">Aureobasidium vineae</name>
    <dbReference type="NCBI Taxonomy" id="2773715"/>
    <lineage>
        <taxon>Eukaryota</taxon>
        <taxon>Fungi</taxon>
        <taxon>Dikarya</taxon>
        <taxon>Ascomycota</taxon>
        <taxon>Pezizomycotina</taxon>
        <taxon>Dothideomycetes</taxon>
        <taxon>Dothideomycetidae</taxon>
        <taxon>Dothideales</taxon>
        <taxon>Saccotheciaceae</taxon>
        <taxon>Aureobasidium</taxon>
    </lineage>
</organism>
<dbReference type="InterPro" id="IPR003661">
    <property type="entry name" value="HisK_dim/P_dom"/>
</dbReference>
<dbReference type="InterPro" id="IPR001789">
    <property type="entry name" value="Sig_transdc_resp-reg_receiver"/>
</dbReference>
<dbReference type="Pfam" id="PF02518">
    <property type="entry name" value="HATPase_c"/>
    <property type="match status" value="1"/>
</dbReference>
<dbReference type="FunFam" id="3.30.450.40:FF:000083">
    <property type="entry name" value="Sensor histidine kinase/response regulator, putative (AFU_orthologue AFUA_4G00660)"/>
    <property type="match status" value="1"/>
</dbReference>
<evidence type="ECO:0000259" key="8">
    <source>
        <dbReference type="PROSITE" id="PS50110"/>
    </source>
</evidence>
<dbReference type="InterPro" id="IPR011006">
    <property type="entry name" value="CheY-like_superfamily"/>
</dbReference>
<keyword evidence="10" id="KW-1185">Reference proteome</keyword>
<evidence type="ECO:0000256" key="1">
    <source>
        <dbReference type="ARBA" id="ARBA00022553"/>
    </source>
</evidence>
<dbReference type="Gene3D" id="3.40.50.2300">
    <property type="match status" value="1"/>
</dbReference>
<feature type="domain" description="Histidine kinase" evidence="7">
    <location>
        <begin position="584"/>
        <end position="853"/>
    </location>
</feature>
<feature type="compositionally biased region" description="Polar residues" evidence="6">
    <location>
        <begin position="428"/>
        <end position="442"/>
    </location>
</feature>
<dbReference type="PROSITE" id="PS50110">
    <property type="entry name" value="RESPONSE_REGULATORY"/>
    <property type="match status" value="1"/>
</dbReference>
<dbReference type="InterPro" id="IPR004358">
    <property type="entry name" value="Sig_transdc_His_kin-like_C"/>
</dbReference>
<reference evidence="9" key="1">
    <citation type="submission" date="2020-06" db="EMBL/GenBank/DDBJ databases">
        <authorList>
            <person name="Onetto C."/>
        </authorList>
    </citation>
    <scope>NUCLEOTIDE SEQUENCE</scope>
</reference>
<dbReference type="SUPFAM" id="SSF47384">
    <property type="entry name" value="Homodimeric domain of signal transducing histidine kinase"/>
    <property type="match status" value="1"/>
</dbReference>
<accession>A0A9N8J921</accession>
<feature type="region of interest" description="Disordered" evidence="6">
    <location>
        <begin position="1019"/>
        <end position="1121"/>
    </location>
</feature>
<keyword evidence="5" id="KW-0175">Coiled coil</keyword>
<feature type="region of interest" description="Disordered" evidence="6">
    <location>
        <begin position="301"/>
        <end position="338"/>
    </location>
</feature>
<dbReference type="PROSITE" id="PS50109">
    <property type="entry name" value="HIS_KIN"/>
    <property type="match status" value="1"/>
</dbReference>
<name>A0A9N8J921_9PEZI</name>
<keyword evidence="1 4" id="KW-0597">Phosphoprotein</keyword>
<evidence type="ECO:0000256" key="4">
    <source>
        <dbReference type="PROSITE-ProRule" id="PRU00169"/>
    </source>
</evidence>
<keyword evidence="2" id="KW-0808">Transferase</keyword>
<sequence length="1314" mass="145424">MKFCPLGPTTDSEPPYDVNHEREFYKYFQPVRLGLTGLSAQRDQSSPPQARTSPDRALTAFAQLATLRLDCKRAFISFFDRDHQYIVAEATKSLSLQTESVHEPGDQIDYGVTMVPKRGSICEHTINLSSNDLNGSKDETVFVVPDLSKDERFNDKTYTTDHGWRFYAGVPIVSPNGYKIGAYCVIDPEPRESLSSEEVAFMKDMATTVMIHLDMLRSQSESIKKERMVHGLGCFVEGKDTLGDWRALGADLETPDQQDSSLPWADRQYSRHHDQPPDIKLSGEKDFPSLSDVGVYLDIDKSPSRRGSHASSNASAQPSSSMEDPKAKKTSPTDHLAPAVKATFGRAANIIRESLQIDAVVIYDATAKSTFGGLVDRTTHERPKRRKLSSASESDSSTKSGTERSKSGNSEDLEKEDGAKPSEILGISTPTMNSAHSDQSAKLTDGMTEEFVRSLLRRYPHGKVLNFDQDEDSSLEQDRVLSEALDGEVSPKDTVKKRKRLRSNNAKTIKQLFPGVRSFAIHPMWDSDQKFFSACIAWTLDPHRILTTHSELSYLAAFSDCIMSEVARINAKIADKAKSDFISSISHELRSPLHGILGSVECLEDSTLDPFQENLVHTLATCGHTLLDTIDHLLDFAKINNFTRKSTQTRTNSSNPHEQKQNFALDVDVDLSVVTEEVLETVFAGHDFIRAGRETEQMPRANKQVDGDANSSDGNRNVSIVVDISKAQDSHWIFRTQAGAWRRILSNLFNNSLKYTSSGFIQVKLDSEPLPTKEQGGKSKVTLSVTDSGKGMSKEYLDKSLFTPFAQEDPMQPGTGLGLAIISAIIKSMGGEIEVESEQGKGTKTTVTLEMMHIAVKEEDVDRSVITSAAKRTKNMKIGFIGFDGNSYEKEPQPGTRDPENAGHRFMASFHRMCQNWFGMDMQISDGIDQSGVDVFLTTEKGLEQVQDQLEKRMKNQSDKNAQSKEADIPLLVICNSVSAANAMMHHPRSHITGVLSQPCGPRKLAKSLTLCLEAHKNANTNEPMPSMRKVLDDSIGDGQQLQDSPFQKVLDSEQHAMSEQAKEKGHFGDAPLKHPRKDTVEMAQGKSRMPKLETSPLNKTSSPDSPAPSAGIMSPSSRTNSDFDKAVRKVLLVDDNRVNLQLLVTYMKKSGHALMTADNGLEALKAYKSQCEQASDKDEMADPPFDYVLMDLSMPVMDGLASTRKIRAHERANNIRPTIVIALTGLASAQAQQEAFSSGVDSYLCKPVKLRELGKMLDAGTSSNGQEEKSKDQKAEEVGKEKEKDIKKEKSQEQKKYFNTESGRVVGEELFKG</sequence>
<dbReference type="InterPro" id="IPR050956">
    <property type="entry name" value="2C_system_His_kinase"/>
</dbReference>
<dbReference type="SUPFAM" id="SSF55874">
    <property type="entry name" value="ATPase domain of HSP90 chaperone/DNA topoisomerase II/histidine kinase"/>
    <property type="match status" value="1"/>
</dbReference>
<feature type="compositionally biased region" description="Basic and acidic residues" evidence="6">
    <location>
        <begin position="1267"/>
        <end position="1299"/>
    </location>
</feature>
<feature type="compositionally biased region" description="Low complexity" evidence="6">
    <location>
        <begin position="389"/>
        <end position="400"/>
    </location>
</feature>
<evidence type="ECO:0000256" key="2">
    <source>
        <dbReference type="ARBA" id="ARBA00022679"/>
    </source>
</evidence>
<keyword evidence="3" id="KW-0418">Kinase</keyword>
<dbReference type="InterPro" id="IPR029016">
    <property type="entry name" value="GAF-like_dom_sf"/>
</dbReference>
<dbReference type="SMART" id="SM00387">
    <property type="entry name" value="HATPase_c"/>
    <property type="match status" value="1"/>
</dbReference>
<comment type="caution">
    <text evidence="9">The sequence shown here is derived from an EMBL/GenBank/DDBJ whole genome shotgun (WGS) entry which is preliminary data.</text>
</comment>
<dbReference type="GO" id="GO:0000155">
    <property type="term" value="F:phosphorelay sensor kinase activity"/>
    <property type="evidence" value="ECO:0007669"/>
    <property type="project" value="InterPro"/>
</dbReference>
<evidence type="ECO:0000256" key="5">
    <source>
        <dbReference type="SAM" id="Coils"/>
    </source>
</evidence>
<gene>
    <name evidence="9" type="ORF">AWRI4619_LOCUS1940</name>
</gene>
<protein>
    <submittedName>
        <fullName evidence="9">Uncharacterized protein</fullName>
    </submittedName>
</protein>
<feature type="region of interest" description="Disordered" evidence="6">
    <location>
        <begin position="1259"/>
        <end position="1300"/>
    </location>
</feature>